<dbReference type="AlphaFoldDB" id="A0A2A6CKX4"/>
<dbReference type="Proteomes" id="UP000005239">
    <property type="component" value="Unassembled WGS sequence"/>
</dbReference>
<name>A0A2A6CKX4_PRIPA</name>
<gene>
    <name evidence="2" type="primary">WBGene00279403</name>
</gene>
<sequence>RQALVDWSNKAVSLDGERRGRGKKKESKGVISDDKLNGQKMDSDASEEELRVISSEANRNKKYWPSLFEERWREKWKGLVSKPECFIVVRQRQRRLKRNEDLRYVSDYDDN</sequence>
<organism evidence="2 3">
    <name type="scientific">Pristionchus pacificus</name>
    <name type="common">Parasitic nematode worm</name>
    <dbReference type="NCBI Taxonomy" id="54126"/>
    <lineage>
        <taxon>Eukaryota</taxon>
        <taxon>Metazoa</taxon>
        <taxon>Ecdysozoa</taxon>
        <taxon>Nematoda</taxon>
        <taxon>Chromadorea</taxon>
        <taxon>Rhabditida</taxon>
        <taxon>Rhabditina</taxon>
        <taxon>Diplogasteromorpha</taxon>
        <taxon>Diplogasteroidea</taxon>
        <taxon>Neodiplogasteridae</taxon>
        <taxon>Pristionchus</taxon>
    </lineage>
</organism>
<proteinExistence type="predicted"/>
<reference evidence="2" key="2">
    <citation type="submission" date="2022-06" db="UniProtKB">
        <authorList>
            <consortium name="EnsemblMetazoa"/>
        </authorList>
    </citation>
    <scope>IDENTIFICATION</scope>
    <source>
        <strain evidence="2">PS312</strain>
    </source>
</reference>
<reference evidence="3" key="1">
    <citation type="journal article" date="2008" name="Nat. Genet.">
        <title>The Pristionchus pacificus genome provides a unique perspective on nematode lifestyle and parasitism.</title>
        <authorList>
            <person name="Dieterich C."/>
            <person name="Clifton S.W."/>
            <person name="Schuster L.N."/>
            <person name="Chinwalla A."/>
            <person name="Delehaunty K."/>
            <person name="Dinkelacker I."/>
            <person name="Fulton L."/>
            <person name="Fulton R."/>
            <person name="Godfrey J."/>
            <person name="Minx P."/>
            <person name="Mitreva M."/>
            <person name="Roeseler W."/>
            <person name="Tian H."/>
            <person name="Witte H."/>
            <person name="Yang S.P."/>
            <person name="Wilson R.K."/>
            <person name="Sommer R.J."/>
        </authorList>
    </citation>
    <scope>NUCLEOTIDE SEQUENCE [LARGE SCALE GENOMIC DNA]</scope>
    <source>
        <strain evidence="3">PS312</strain>
    </source>
</reference>
<evidence type="ECO:0000313" key="2">
    <source>
        <dbReference type="EnsemblMetazoa" id="PPA41034.1"/>
    </source>
</evidence>
<dbReference type="EnsemblMetazoa" id="PPA41034.1">
    <property type="protein sequence ID" value="PPA41034.1"/>
    <property type="gene ID" value="WBGene00279403"/>
</dbReference>
<feature type="region of interest" description="Disordered" evidence="1">
    <location>
        <begin position="16"/>
        <end position="43"/>
    </location>
</feature>
<evidence type="ECO:0000313" key="3">
    <source>
        <dbReference type="Proteomes" id="UP000005239"/>
    </source>
</evidence>
<feature type="compositionally biased region" description="Basic and acidic residues" evidence="1">
    <location>
        <begin position="27"/>
        <end position="43"/>
    </location>
</feature>
<accession>A0A8R1UV19</accession>
<evidence type="ECO:0000256" key="1">
    <source>
        <dbReference type="SAM" id="MobiDB-lite"/>
    </source>
</evidence>
<keyword evidence="3" id="KW-1185">Reference proteome</keyword>
<accession>A0A2A6CKX4</accession>
<protein>
    <submittedName>
        <fullName evidence="2">Uncharacterized protein</fullName>
    </submittedName>
</protein>